<sequence length="358" mass="41800">MRKNVFVLLLIFVVLTGCQAHQPNSKIREGTKENHTIDDIKSLHTQDSTAIGDWYDKHHVLVIDKKDKKYEVNRYNLYSGKSSSFFKTSNQVMSIKRSPDSKMFLLQTSLSEEKIELSFLNRKGELQKRFSFPAYEVEYNWNSFDENRIVVTTFSKDWSFDVYALNIETGEKKHLSTDQPFVQWVSKTNIAYLDNKDLMNNEAPLVKENIETNKKNDLSKKGLMFSNDQKYLLVLHYDRNQEGYGIYTFYDMKKQKVREFQVPLLSDYSGWSVPYYGWDSHQHVFYTYKPKYSTNKASYNEEFTLTGFSLETGQENKIALLTEEKPIRVSPDGKYALLGLNGKKIVDLRTGETKSLIK</sequence>
<protein>
    <submittedName>
        <fullName evidence="1">Uncharacterized protein</fullName>
    </submittedName>
</protein>
<dbReference type="SUPFAM" id="SSF69304">
    <property type="entry name" value="Tricorn protease N-terminal domain"/>
    <property type="match status" value="1"/>
</dbReference>
<dbReference type="Proteomes" id="UP000036202">
    <property type="component" value="Chromosome"/>
</dbReference>
<name>A0A0H4KP54_9BACI</name>
<dbReference type="GeneID" id="93699922"/>
<reference evidence="1 2" key="1">
    <citation type="journal article" date="2015" name="PLoS ONE">
        <title>Genome Sequence of Bacillus endophyticus and Analysis of Its Companion Mechanism in the Ketogulonigenium vulgare-Bacillus Strain Consortium.</title>
        <authorList>
            <person name="Jia N."/>
            <person name="Du J."/>
            <person name="Ding M.Z."/>
            <person name="Gao F."/>
            <person name="Yuan Y.J."/>
        </authorList>
    </citation>
    <scope>NUCLEOTIDE SEQUENCE [LARGE SCALE GENOMIC DNA]</scope>
    <source>
        <strain evidence="1 2">Hbe603</strain>
    </source>
</reference>
<accession>A0A0H4KP54</accession>
<dbReference type="Gene3D" id="2.120.10.30">
    <property type="entry name" value="TolB, C-terminal domain"/>
    <property type="match status" value="1"/>
</dbReference>
<dbReference type="KEGG" id="beo:BEH_19780"/>
<accession>A0A231SIC5</accession>
<dbReference type="RefSeq" id="WP_040056791.1">
    <property type="nucleotide sequence ID" value="NZ_CP011974.1"/>
</dbReference>
<dbReference type="Pfam" id="PF21101">
    <property type="entry name" value="YqgU"/>
    <property type="match status" value="1"/>
</dbReference>
<evidence type="ECO:0000313" key="1">
    <source>
        <dbReference type="EMBL" id="AKO94134.1"/>
    </source>
</evidence>
<keyword evidence="2" id="KW-1185">Reference proteome</keyword>
<dbReference type="EMBL" id="CP011974">
    <property type="protein sequence ID" value="AKO94134.1"/>
    <property type="molecule type" value="Genomic_DNA"/>
</dbReference>
<dbReference type="InterPro" id="IPR011042">
    <property type="entry name" value="6-blade_b-propeller_TolB-like"/>
</dbReference>
<dbReference type="AlphaFoldDB" id="A0A0H4KP54"/>
<dbReference type="PATRIC" id="fig|135735.6.peg.4194"/>
<organism evidence="1 2">
    <name type="scientific">Priestia filamentosa</name>
    <dbReference type="NCBI Taxonomy" id="1402861"/>
    <lineage>
        <taxon>Bacteria</taxon>
        <taxon>Bacillati</taxon>
        <taxon>Bacillota</taxon>
        <taxon>Bacilli</taxon>
        <taxon>Bacillales</taxon>
        <taxon>Bacillaceae</taxon>
        <taxon>Priestia</taxon>
    </lineage>
</organism>
<proteinExistence type="predicted"/>
<reference evidence="2" key="2">
    <citation type="submission" date="2015-06" db="EMBL/GenBank/DDBJ databases">
        <title>Genome Sequence of Bacillus endophyticus and Analysis of its Companion Mechanism in the Ketogulonigenium vulgare-Bacillus strain Consortium.</title>
        <authorList>
            <person name="Jia N."/>
            <person name="Du J."/>
            <person name="Ding M.-Z."/>
            <person name="Gao F."/>
            <person name="Yuan Y.-J."/>
        </authorList>
    </citation>
    <scope>NUCLEOTIDE SEQUENCE [LARGE SCALE GENOMIC DNA]</scope>
    <source>
        <strain evidence="2">Hbe603</strain>
    </source>
</reference>
<dbReference type="InterPro" id="IPR048421">
    <property type="entry name" value="YqgU_beta-prop"/>
</dbReference>
<gene>
    <name evidence="1" type="ORF">BEH_19780</name>
</gene>
<dbReference type="PROSITE" id="PS51257">
    <property type="entry name" value="PROKAR_LIPOPROTEIN"/>
    <property type="match status" value="1"/>
</dbReference>
<evidence type="ECO:0000313" key="2">
    <source>
        <dbReference type="Proteomes" id="UP000036202"/>
    </source>
</evidence>
<dbReference type="OrthoDB" id="2168335at2"/>